<evidence type="ECO:0000313" key="1">
    <source>
        <dbReference type="EMBL" id="SDJ66536.1"/>
    </source>
</evidence>
<sequence length="116" mass="13877">MAVNRPDASFEVRDGRTEGVDLVCEWRVMNHHWYEHFKMFCEREFYSVLLRFDPERREIRSTDHKWTIDWVRGAPQVRARAEFERGQAKSVRAVWALKKGENGKRCWELQATFSAS</sequence>
<dbReference type="OrthoDB" id="4299760at2"/>
<evidence type="ECO:0000313" key="2">
    <source>
        <dbReference type="Proteomes" id="UP000199213"/>
    </source>
</evidence>
<keyword evidence="2" id="KW-1185">Reference proteome</keyword>
<protein>
    <submittedName>
        <fullName evidence="1">Uncharacterized protein</fullName>
    </submittedName>
</protein>
<proteinExistence type="predicted"/>
<gene>
    <name evidence="1" type="ORF">SAMN04487820_101148</name>
</gene>
<dbReference type="EMBL" id="FNFM01000001">
    <property type="protein sequence ID" value="SDJ66536.1"/>
    <property type="molecule type" value="Genomic_DNA"/>
</dbReference>
<dbReference type="AlphaFoldDB" id="A0A1G8VK94"/>
<dbReference type="Proteomes" id="UP000199213">
    <property type="component" value="Unassembled WGS sequence"/>
</dbReference>
<name>A0A1G8VK94_ACTMZ</name>
<organism evidence="1 2">
    <name type="scientific">Actinopolyspora mzabensis</name>
    <dbReference type="NCBI Taxonomy" id="995066"/>
    <lineage>
        <taxon>Bacteria</taxon>
        <taxon>Bacillati</taxon>
        <taxon>Actinomycetota</taxon>
        <taxon>Actinomycetes</taxon>
        <taxon>Actinopolysporales</taxon>
        <taxon>Actinopolysporaceae</taxon>
        <taxon>Actinopolyspora</taxon>
    </lineage>
</organism>
<accession>A0A1G8VK94</accession>
<reference evidence="2" key="1">
    <citation type="submission" date="2016-10" db="EMBL/GenBank/DDBJ databases">
        <authorList>
            <person name="Varghese N."/>
            <person name="Submissions S."/>
        </authorList>
    </citation>
    <scope>NUCLEOTIDE SEQUENCE [LARGE SCALE GENOMIC DNA]</scope>
    <source>
        <strain evidence="2">DSM 45460</strain>
    </source>
</reference>
<dbReference type="RefSeq" id="WP_092625339.1">
    <property type="nucleotide sequence ID" value="NZ_FNFM01000001.1"/>
</dbReference>